<dbReference type="InterPro" id="IPR013783">
    <property type="entry name" value="Ig-like_fold"/>
</dbReference>
<evidence type="ECO:0000313" key="6">
    <source>
        <dbReference type="Proteomes" id="UP001174909"/>
    </source>
</evidence>
<feature type="domain" description="Fibronectin type-III" evidence="4">
    <location>
        <begin position="6"/>
        <end position="95"/>
    </location>
</feature>
<gene>
    <name evidence="5" type="ORF">GBAR_LOCUS8703</name>
</gene>
<feature type="transmembrane region" description="Helical" evidence="3">
    <location>
        <begin position="195"/>
        <end position="223"/>
    </location>
</feature>
<sequence>MTRGPSPTDVTAVQGGPTNITVTWTPPDPLDGITGYTISYTGGSNGSQTVSGGDTNSYTLTGLTNGQTYTISIVATSEHLFSDATTFEITLIPAPGQVFVSVSSIAATSISLSWSVSSGMVASWEVVWRPTDRGTESTSGPLSGTTYTILQLDPSTIYTLTVSATNVAGTTDSTPILFSTGATETERSSTENTSAIVGGVVAVAVVLIIATLTSLTVIVVVMLRSRSGNYSAKTRVTVGATNQSVELSKISAVAYVDPDQLQTTSNEAYNVVRGTGRTAEDDYEVPQNLPPPTTTQPTTTAAGDYEPV</sequence>
<dbReference type="PROSITE" id="PS50853">
    <property type="entry name" value="FN3"/>
    <property type="match status" value="2"/>
</dbReference>
<organism evidence="5 6">
    <name type="scientific">Geodia barretti</name>
    <name type="common">Barrett's horny sponge</name>
    <dbReference type="NCBI Taxonomy" id="519541"/>
    <lineage>
        <taxon>Eukaryota</taxon>
        <taxon>Metazoa</taxon>
        <taxon>Porifera</taxon>
        <taxon>Demospongiae</taxon>
        <taxon>Heteroscleromorpha</taxon>
        <taxon>Tetractinellida</taxon>
        <taxon>Astrophorina</taxon>
        <taxon>Geodiidae</taxon>
        <taxon>Geodia</taxon>
    </lineage>
</organism>
<feature type="compositionally biased region" description="Polar residues" evidence="2">
    <location>
        <begin position="8"/>
        <end position="24"/>
    </location>
</feature>
<evidence type="ECO:0000313" key="5">
    <source>
        <dbReference type="EMBL" id="CAI8013808.1"/>
    </source>
</evidence>
<feature type="domain" description="Fibronectin type-III" evidence="4">
    <location>
        <begin position="96"/>
        <end position="183"/>
    </location>
</feature>
<keyword evidence="1" id="KW-0677">Repeat</keyword>
<dbReference type="EMBL" id="CASHTH010001294">
    <property type="protein sequence ID" value="CAI8013808.1"/>
    <property type="molecule type" value="Genomic_DNA"/>
</dbReference>
<dbReference type="PANTHER" id="PTHR46708:SF2">
    <property type="entry name" value="FIBRONECTIN TYPE-III DOMAIN-CONTAINING PROTEIN"/>
    <property type="match status" value="1"/>
</dbReference>
<accession>A0AA35WA59</accession>
<dbReference type="CDD" id="cd00063">
    <property type="entry name" value="FN3"/>
    <property type="match status" value="1"/>
</dbReference>
<dbReference type="InterPro" id="IPR050991">
    <property type="entry name" value="ECM_Regulatory_Proteins"/>
</dbReference>
<protein>
    <submittedName>
        <fullName evidence="5">Receptor-type tyrosine-protein phosphatase delta</fullName>
    </submittedName>
</protein>
<dbReference type="SUPFAM" id="SSF49265">
    <property type="entry name" value="Fibronectin type III"/>
    <property type="match status" value="1"/>
</dbReference>
<reference evidence="5" key="1">
    <citation type="submission" date="2023-03" db="EMBL/GenBank/DDBJ databases">
        <authorList>
            <person name="Steffen K."/>
            <person name="Cardenas P."/>
        </authorList>
    </citation>
    <scope>NUCLEOTIDE SEQUENCE</scope>
</reference>
<dbReference type="SMART" id="SM00060">
    <property type="entry name" value="FN3"/>
    <property type="match status" value="2"/>
</dbReference>
<keyword evidence="3" id="KW-0812">Transmembrane</keyword>
<feature type="region of interest" description="Disordered" evidence="2">
    <location>
        <begin position="276"/>
        <end position="308"/>
    </location>
</feature>
<keyword evidence="3" id="KW-0472">Membrane</keyword>
<evidence type="ECO:0000256" key="2">
    <source>
        <dbReference type="SAM" id="MobiDB-lite"/>
    </source>
</evidence>
<evidence type="ECO:0000256" key="1">
    <source>
        <dbReference type="ARBA" id="ARBA00022737"/>
    </source>
</evidence>
<keyword evidence="6" id="KW-1185">Reference proteome</keyword>
<comment type="caution">
    <text evidence="5">The sequence shown here is derived from an EMBL/GenBank/DDBJ whole genome shotgun (WGS) entry which is preliminary data.</text>
</comment>
<name>A0AA35WA59_GEOBA</name>
<keyword evidence="5" id="KW-0675">Receptor</keyword>
<feature type="region of interest" description="Disordered" evidence="2">
    <location>
        <begin position="1"/>
        <end position="26"/>
    </location>
</feature>
<dbReference type="Gene3D" id="2.60.40.10">
    <property type="entry name" value="Immunoglobulins"/>
    <property type="match status" value="2"/>
</dbReference>
<dbReference type="PANTHER" id="PTHR46708">
    <property type="entry name" value="TENASCIN"/>
    <property type="match status" value="1"/>
</dbReference>
<dbReference type="PRINTS" id="PR00014">
    <property type="entry name" value="FNTYPEIII"/>
</dbReference>
<proteinExistence type="predicted"/>
<dbReference type="InterPro" id="IPR036116">
    <property type="entry name" value="FN3_sf"/>
</dbReference>
<keyword evidence="3" id="KW-1133">Transmembrane helix</keyword>
<dbReference type="Proteomes" id="UP001174909">
    <property type="component" value="Unassembled WGS sequence"/>
</dbReference>
<evidence type="ECO:0000259" key="4">
    <source>
        <dbReference type="PROSITE" id="PS50853"/>
    </source>
</evidence>
<evidence type="ECO:0000256" key="3">
    <source>
        <dbReference type="SAM" id="Phobius"/>
    </source>
</evidence>
<dbReference type="Pfam" id="PF00041">
    <property type="entry name" value="fn3"/>
    <property type="match status" value="2"/>
</dbReference>
<dbReference type="InterPro" id="IPR003961">
    <property type="entry name" value="FN3_dom"/>
</dbReference>
<dbReference type="AlphaFoldDB" id="A0AA35WA59"/>